<dbReference type="Proteomes" id="UP000281553">
    <property type="component" value="Unassembled WGS sequence"/>
</dbReference>
<dbReference type="PANTHER" id="PTHR23349">
    <property type="entry name" value="BASIC HELIX-LOOP-HELIX TRANSCRIPTION FACTOR, TWIST"/>
    <property type="match status" value="1"/>
</dbReference>
<dbReference type="GO" id="GO:0000977">
    <property type="term" value="F:RNA polymerase II transcription regulatory region sequence-specific DNA binding"/>
    <property type="evidence" value="ECO:0007669"/>
    <property type="project" value="TreeGrafter"/>
</dbReference>
<feature type="domain" description="BHLH" evidence="1">
    <location>
        <begin position="61"/>
        <end position="122"/>
    </location>
</feature>
<dbReference type="GO" id="GO:0032502">
    <property type="term" value="P:developmental process"/>
    <property type="evidence" value="ECO:0007669"/>
    <property type="project" value="TreeGrafter"/>
</dbReference>
<accession>A0A3P7LWZ9</accession>
<evidence type="ECO:0000313" key="3">
    <source>
        <dbReference type="Proteomes" id="UP000281553"/>
    </source>
</evidence>
<name>A0A3P7LWZ9_DIBLA</name>
<sequence>MEGSRGHSQTRRRRRQRRGLTSKLVRLSWKTRFCSGRDALMMRHCRPYQRRHNISHRHHANQRQAANMRERRRMQSINHAFEGGLMIDQLTGLRAHIPTLPYEKKLSKVDTLRLAIGYINFLQDLISNENFDFSGKEDMAAPDSNSASASCLQDFDYEGIQKTGSTGETTA</sequence>
<dbReference type="Pfam" id="PF00010">
    <property type="entry name" value="HLH"/>
    <property type="match status" value="2"/>
</dbReference>
<dbReference type="CDD" id="cd11417">
    <property type="entry name" value="bHLH_TS_PTF1A"/>
    <property type="match status" value="1"/>
</dbReference>
<dbReference type="Gene3D" id="4.10.280.10">
    <property type="entry name" value="Helix-loop-helix DNA-binding domain"/>
    <property type="match status" value="1"/>
</dbReference>
<dbReference type="SUPFAM" id="SSF47459">
    <property type="entry name" value="HLH, helix-loop-helix DNA-binding domain"/>
    <property type="match status" value="1"/>
</dbReference>
<gene>
    <name evidence="2" type="ORF">DILT_LOCUS10459</name>
</gene>
<organism evidence="2 3">
    <name type="scientific">Dibothriocephalus latus</name>
    <name type="common">Fish tapeworm</name>
    <name type="synonym">Diphyllobothrium latum</name>
    <dbReference type="NCBI Taxonomy" id="60516"/>
    <lineage>
        <taxon>Eukaryota</taxon>
        <taxon>Metazoa</taxon>
        <taxon>Spiralia</taxon>
        <taxon>Lophotrochozoa</taxon>
        <taxon>Platyhelminthes</taxon>
        <taxon>Cestoda</taxon>
        <taxon>Eucestoda</taxon>
        <taxon>Diphyllobothriidea</taxon>
        <taxon>Diphyllobothriidae</taxon>
        <taxon>Dibothriocephalus</taxon>
    </lineage>
</organism>
<evidence type="ECO:0000259" key="1">
    <source>
        <dbReference type="PROSITE" id="PS50888"/>
    </source>
</evidence>
<dbReference type="InterPro" id="IPR050283">
    <property type="entry name" value="E-box_TF_Regulators"/>
</dbReference>
<dbReference type="SMART" id="SM00353">
    <property type="entry name" value="HLH"/>
    <property type="match status" value="1"/>
</dbReference>
<dbReference type="InterPro" id="IPR036638">
    <property type="entry name" value="HLH_DNA-bd_sf"/>
</dbReference>
<feature type="non-terminal residue" evidence="2">
    <location>
        <position position="171"/>
    </location>
</feature>
<dbReference type="PROSITE" id="PS50888">
    <property type="entry name" value="BHLH"/>
    <property type="match status" value="1"/>
</dbReference>
<proteinExistence type="predicted"/>
<keyword evidence="3" id="KW-1185">Reference proteome</keyword>
<dbReference type="GO" id="GO:0046983">
    <property type="term" value="F:protein dimerization activity"/>
    <property type="evidence" value="ECO:0007669"/>
    <property type="project" value="InterPro"/>
</dbReference>
<dbReference type="OrthoDB" id="10048995at2759"/>
<dbReference type="AlphaFoldDB" id="A0A3P7LWZ9"/>
<evidence type="ECO:0000313" key="2">
    <source>
        <dbReference type="EMBL" id="VDN14628.1"/>
    </source>
</evidence>
<dbReference type="InterPro" id="IPR011598">
    <property type="entry name" value="bHLH_dom"/>
</dbReference>
<dbReference type="EMBL" id="UYRU01059824">
    <property type="protein sequence ID" value="VDN14628.1"/>
    <property type="molecule type" value="Genomic_DNA"/>
</dbReference>
<protein>
    <recommendedName>
        <fullName evidence="1">BHLH domain-containing protein</fullName>
    </recommendedName>
</protein>
<dbReference type="PANTHER" id="PTHR23349:SF112">
    <property type="entry name" value="48 RELATED 1, ISOFORM B"/>
    <property type="match status" value="1"/>
</dbReference>
<reference evidence="2 3" key="1">
    <citation type="submission" date="2018-11" db="EMBL/GenBank/DDBJ databases">
        <authorList>
            <consortium name="Pathogen Informatics"/>
        </authorList>
    </citation>
    <scope>NUCLEOTIDE SEQUENCE [LARGE SCALE GENOMIC DNA]</scope>
</reference>
<dbReference type="GO" id="GO:0000981">
    <property type="term" value="F:DNA-binding transcription factor activity, RNA polymerase II-specific"/>
    <property type="evidence" value="ECO:0007669"/>
    <property type="project" value="TreeGrafter"/>
</dbReference>